<dbReference type="PANTHER" id="PTHR36302:SF1">
    <property type="entry name" value="COPPER CHAPERONE PCU(A)C"/>
    <property type="match status" value="1"/>
</dbReference>
<dbReference type="OrthoDB" id="9796962at2"/>
<accession>A0A248LI72</accession>
<dbReference type="Gene3D" id="2.60.40.1890">
    <property type="entry name" value="PCu(A)C copper chaperone"/>
    <property type="match status" value="1"/>
</dbReference>
<dbReference type="SUPFAM" id="SSF110087">
    <property type="entry name" value="DR1885-like metal-binding protein"/>
    <property type="match status" value="1"/>
</dbReference>
<dbReference type="Pfam" id="PF04314">
    <property type="entry name" value="PCuAC"/>
    <property type="match status" value="1"/>
</dbReference>
<sequence>MDIFCFLLIGDFSTKANVGSIRVFDGWAWSTHDHQYGSMGFVTLSTDETMILVEANSPLVSRIEMHENFIDAYGRRGMRRLNKVKLIPKQPFVMNQNGVHLMLVGVRSKLKRGDQLPLTLVFDIDGKIKSVHTQLQIKAP</sequence>
<dbReference type="InterPro" id="IPR036182">
    <property type="entry name" value="PCuAC_sf"/>
</dbReference>
<proteinExistence type="predicted"/>
<evidence type="ECO:0000313" key="1">
    <source>
        <dbReference type="EMBL" id="ASJ24342.1"/>
    </source>
</evidence>
<evidence type="ECO:0000313" key="2">
    <source>
        <dbReference type="Proteomes" id="UP000197424"/>
    </source>
</evidence>
<protein>
    <submittedName>
        <fullName evidence="1">DUF461 domain containing protein</fullName>
    </submittedName>
</protein>
<dbReference type="Proteomes" id="UP000197424">
    <property type="component" value="Chromosome"/>
</dbReference>
<organism evidence="1 2">
    <name type="scientific">Laribacter hongkongensis</name>
    <dbReference type="NCBI Taxonomy" id="168471"/>
    <lineage>
        <taxon>Bacteria</taxon>
        <taxon>Pseudomonadati</taxon>
        <taxon>Pseudomonadota</taxon>
        <taxon>Betaproteobacteria</taxon>
        <taxon>Neisseriales</taxon>
        <taxon>Aquaspirillaceae</taxon>
        <taxon>Laribacter</taxon>
    </lineage>
</organism>
<dbReference type="AlphaFoldDB" id="A0A248LI72"/>
<name>A0A248LI72_9NEIS</name>
<dbReference type="InterPro" id="IPR007410">
    <property type="entry name" value="LpqE-like"/>
</dbReference>
<dbReference type="EMBL" id="CP022115">
    <property type="protein sequence ID" value="ASJ24342.1"/>
    <property type="molecule type" value="Genomic_DNA"/>
</dbReference>
<dbReference type="InterPro" id="IPR058248">
    <property type="entry name" value="Lxx211020-like"/>
</dbReference>
<dbReference type="RefSeq" id="WP_088860683.1">
    <property type="nucleotide sequence ID" value="NZ_CP022115.1"/>
</dbReference>
<dbReference type="PANTHER" id="PTHR36302">
    <property type="entry name" value="BLR7088 PROTEIN"/>
    <property type="match status" value="1"/>
</dbReference>
<gene>
    <name evidence="1" type="ORF">LHGZ1_1511</name>
</gene>
<reference evidence="2" key="1">
    <citation type="submission" date="2017-06" db="EMBL/GenBank/DDBJ databases">
        <title>Whole genome sequence of Laribacter hongkongensis LHGZ1.</title>
        <authorList>
            <person name="Chen D."/>
            <person name="Wu H."/>
            <person name="Chen J."/>
        </authorList>
    </citation>
    <scope>NUCLEOTIDE SEQUENCE [LARGE SCALE GENOMIC DNA]</scope>
    <source>
        <strain evidence="2">LHGZ1</strain>
    </source>
</reference>